<gene>
    <name evidence="3" type="ORF">F2Q70_00020842</name>
</gene>
<dbReference type="EMBL" id="QGKY02001925">
    <property type="protein sequence ID" value="KAF2546593.1"/>
    <property type="molecule type" value="Genomic_DNA"/>
</dbReference>
<protein>
    <recommendedName>
        <fullName evidence="4">Replication factor A C-terminal domain-containing protein</fullName>
    </recommendedName>
</protein>
<keyword evidence="2" id="KW-0472">Membrane</keyword>
<organism evidence="3">
    <name type="scientific">Brassica cretica</name>
    <name type="common">Mustard</name>
    <dbReference type="NCBI Taxonomy" id="69181"/>
    <lineage>
        <taxon>Eukaryota</taxon>
        <taxon>Viridiplantae</taxon>
        <taxon>Streptophyta</taxon>
        <taxon>Embryophyta</taxon>
        <taxon>Tracheophyta</taxon>
        <taxon>Spermatophyta</taxon>
        <taxon>Magnoliopsida</taxon>
        <taxon>eudicotyledons</taxon>
        <taxon>Gunneridae</taxon>
        <taxon>Pentapetalae</taxon>
        <taxon>rosids</taxon>
        <taxon>malvids</taxon>
        <taxon>Brassicales</taxon>
        <taxon>Brassicaceae</taxon>
        <taxon>Brassiceae</taxon>
        <taxon>Brassica</taxon>
    </lineage>
</organism>
<keyword evidence="2" id="KW-1133">Transmembrane helix</keyword>
<feature type="region of interest" description="Disordered" evidence="1">
    <location>
        <begin position="417"/>
        <end position="446"/>
    </location>
</feature>
<keyword evidence="2" id="KW-0812">Transmembrane</keyword>
<evidence type="ECO:0000313" key="3">
    <source>
        <dbReference type="EMBL" id="KAF2546593.1"/>
    </source>
</evidence>
<feature type="transmembrane region" description="Helical" evidence="2">
    <location>
        <begin position="542"/>
        <end position="564"/>
    </location>
</feature>
<dbReference type="InterPro" id="IPR012340">
    <property type="entry name" value="NA-bd_OB-fold"/>
</dbReference>
<dbReference type="PANTHER" id="PTHR47165:SF4">
    <property type="entry name" value="OS03G0429900 PROTEIN"/>
    <property type="match status" value="1"/>
</dbReference>
<accession>A0A8S9GL94</accession>
<dbReference type="AlphaFoldDB" id="A0A8S9GL94"/>
<name>A0A8S9GL94_BRACR</name>
<dbReference type="Gene3D" id="2.40.50.140">
    <property type="entry name" value="Nucleic acid-binding proteins"/>
    <property type="match status" value="1"/>
</dbReference>
<proteinExistence type="predicted"/>
<reference evidence="3" key="1">
    <citation type="submission" date="2019-12" db="EMBL/GenBank/DDBJ databases">
        <title>Genome sequencing and annotation of Brassica cretica.</title>
        <authorList>
            <person name="Studholme D.J."/>
            <person name="Sarris P.F."/>
        </authorList>
    </citation>
    <scope>NUCLEOTIDE SEQUENCE</scope>
    <source>
        <strain evidence="3">PFS-102/07</strain>
        <tissue evidence="3">Leaf</tissue>
    </source>
</reference>
<dbReference type="SUPFAM" id="SSF50249">
    <property type="entry name" value="Nucleic acid-binding proteins"/>
    <property type="match status" value="1"/>
</dbReference>
<evidence type="ECO:0000256" key="2">
    <source>
        <dbReference type="SAM" id="Phobius"/>
    </source>
</evidence>
<dbReference type="PANTHER" id="PTHR47165">
    <property type="entry name" value="OS03G0429900 PROTEIN"/>
    <property type="match status" value="1"/>
</dbReference>
<evidence type="ECO:0000256" key="1">
    <source>
        <dbReference type="SAM" id="MobiDB-lite"/>
    </source>
</evidence>
<comment type="caution">
    <text evidence="3">The sequence shown here is derived from an EMBL/GenBank/DDBJ whole genome shotgun (WGS) entry which is preliminary data.</text>
</comment>
<evidence type="ECO:0008006" key="4">
    <source>
        <dbReference type="Google" id="ProtNLM"/>
    </source>
</evidence>
<sequence length="583" mass="64714">MLFSRTQALTLSDSVDLPRSLLVVCSVFGTRKIIKKKEFGDTRFHSCWSRPFRPSLRAGSIVRVSRFEVARCTYTYKIMDHPFVIRFIPQTIIDEVFEKSPVINLQKFMLLKFHPLQALENTNLELLGLFYLNVDVDGQIQYVQGLCLKDASVMTRVVVRLVIEPMVVVYLSLWDDAASMFRGLINSGDMTQSVMVATTVNPKIFGGNLFLNSTPAMKFYFDPDLQAIAEFIASLEGPVGEGFPCIDTEEGIKKKEIVSIGELNKFISNSDEHVVFMDPPDFIRKARVVEFLQQNGWSFVYCTGCSMKLDKIGTSLRCNRCANPNVTGVIKEMLKVTKKDAAGLTLYEISGGGSKELPQCLTDLAGKDFVFQIRVTPFNFTPSHRTFTVSATLDNITPETFKTSEAQFVQVEGGEASASASNKIRGEDNEPNPSTPGGKESGRKRPRAVTPSTQLCFRLIHFLCIWSCCEAGVEGLVQRVVAGWEILTPSSRSEDSSGFVLLRCGLHEAFEGGVNQSHRSLTPSDWVFQKFYRLLVVNLGGLRFLVCGLSVVLALLLFVATSSFSAFSVTRKRWCAAIICGGA</sequence>